<gene>
    <name evidence="2" type="ORF">BDU57DRAFT_493796</name>
</gene>
<dbReference type="OrthoDB" id="3753180at2759"/>
<sequence length="194" mass="20905">MLTALLLGGFVVISLAGPLAQYGPSQTTNVTAWQPAPGSKTTCDKTSDKIIGFYQGPQLETVLDNACAEMMSPCAYQERLSQDIVCAQTINWNLPESVSSIQDANVETSEGKKISGWDVKFTVAPPEQPQGAPFVSWTRQECYGYFAHLLEKWEDKGGCHTNRGFGIGKIEAGGDTPLKGAVFELTIVPAKEDG</sequence>
<dbReference type="AlphaFoldDB" id="A0A6A5QSU9"/>
<reference evidence="2" key="1">
    <citation type="journal article" date="2020" name="Stud. Mycol.">
        <title>101 Dothideomycetes genomes: a test case for predicting lifestyles and emergence of pathogens.</title>
        <authorList>
            <person name="Haridas S."/>
            <person name="Albert R."/>
            <person name="Binder M."/>
            <person name="Bloem J."/>
            <person name="Labutti K."/>
            <person name="Salamov A."/>
            <person name="Andreopoulos B."/>
            <person name="Baker S."/>
            <person name="Barry K."/>
            <person name="Bills G."/>
            <person name="Bluhm B."/>
            <person name="Cannon C."/>
            <person name="Castanera R."/>
            <person name="Culley D."/>
            <person name="Daum C."/>
            <person name="Ezra D."/>
            <person name="Gonzalez J."/>
            <person name="Henrissat B."/>
            <person name="Kuo A."/>
            <person name="Liang C."/>
            <person name="Lipzen A."/>
            <person name="Lutzoni F."/>
            <person name="Magnuson J."/>
            <person name="Mondo S."/>
            <person name="Nolan M."/>
            <person name="Ohm R."/>
            <person name="Pangilinan J."/>
            <person name="Park H.-J."/>
            <person name="Ramirez L."/>
            <person name="Alfaro M."/>
            <person name="Sun H."/>
            <person name="Tritt A."/>
            <person name="Yoshinaga Y."/>
            <person name="Zwiers L.-H."/>
            <person name="Turgeon B."/>
            <person name="Goodwin S."/>
            <person name="Spatafora J."/>
            <person name="Crous P."/>
            <person name="Grigoriev I."/>
        </authorList>
    </citation>
    <scope>NUCLEOTIDE SEQUENCE</scope>
    <source>
        <strain evidence="2">HMLAC05119</strain>
    </source>
</reference>
<evidence type="ECO:0000256" key="1">
    <source>
        <dbReference type="SAM" id="SignalP"/>
    </source>
</evidence>
<accession>A0A6A5QSU9</accession>
<evidence type="ECO:0000313" key="3">
    <source>
        <dbReference type="Proteomes" id="UP000800096"/>
    </source>
</evidence>
<dbReference type="EMBL" id="ML979134">
    <property type="protein sequence ID" value="KAF1917634.1"/>
    <property type="molecule type" value="Genomic_DNA"/>
</dbReference>
<name>A0A6A5QSU9_AMPQU</name>
<feature type="chain" id="PRO_5025387220" evidence="1">
    <location>
        <begin position="17"/>
        <end position="194"/>
    </location>
</feature>
<keyword evidence="1" id="KW-0732">Signal</keyword>
<feature type="signal peptide" evidence="1">
    <location>
        <begin position="1"/>
        <end position="16"/>
    </location>
</feature>
<dbReference type="Proteomes" id="UP000800096">
    <property type="component" value="Unassembled WGS sequence"/>
</dbReference>
<keyword evidence="3" id="KW-1185">Reference proteome</keyword>
<protein>
    <submittedName>
        <fullName evidence="2">Uncharacterized protein</fullName>
    </submittedName>
</protein>
<organism evidence="2 3">
    <name type="scientific">Ampelomyces quisqualis</name>
    <name type="common">Powdery mildew agent</name>
    <dbReference type="NCBI Taxonomy" id="50730"/>
    <lineage>
        <taxon>Eukaryota</taxon>
        <taxon>Fungi</taxon>
        <taxon>Dikarya</taxon>
        <taxon>Ascomycota</taxon>
        <taxon>Pezizomycotina</taxon>
        <taxon>Dothideomycetes</taxon>
        <taxon>Pleosporomycetidae</taxon>
        <taxon>Pleosporales</taxon>
        <taxon>Pleosporineae</taxon>
        <taxon>Phaeosphaeriaceae</taxon>
        <taxon>Ampelomyces</taxon>
    </lineage>
</organism>
<evidence type="ECO:0000313" key="2">
    <source>
        <dbReference type="EMBL" id="KAF1917634.1"/>
    </source>
</evidence>
<proteinExistence type="predicted"/>